<reference evidence="3" key="1">
    <citation type="submission" date="2022-11" db="UniProtKB">
        <authorList>
            <consortium name="WormBaseParasite"/>
        </authorList>
    </citation>
    <scope>IDENTIFICATION</scope>
</reference>
<evidence type="ECO:0000256" key="1">
    <source>
        <dbReference type="SAM" id="MobiDB-lite"/>
    </source>
</evidence>
<dbReference type="AlphaFoldDB" id="A0A915KNC3"/>
<sequence length="157" mass="17172">MAPPPWANKQQAPQTPQQQGPQATAATVQPPQQQAVSDGRPAAAEVDYCPRVVPQQALSSGAKNAADASVPDLAQLKQKAAAGRRKWTEEALRATDALIPLQNGTNRWFSQKGMTGFGMPRDVHGKHVHRLVDEMFPEAASQYQQEANRFIQDKSDY</sequence>
<feature type="compositionally biased region" description="Low complexity" evidence="1">
    <location>
        <begin position="10"/>
        <end position="35"/>
    </location>
</feature>
<proteinExistence type="predicted"/>
<dbReference type="WBParaSite" id="nRc.2.0.1.t39949-RA">
    <property type="protein sequence ID" value="nRc.2.0.1.t39949-RA"/>
    <property type="gene ID" value="nRc.2.0.1.g39949"/>
</dbReference>
<name>A0A915KNC3_ROMCU</name>
<organism evidence="2 3">
    <name type="scientific">Romanomermis culicivorax</name>
    <name type="common">Nematode worm</name>
    <dbReference type="NCBI Taxonomy" id="13658"/>
    <lineage>
        <taxon>Eukaryota</taxon>
        <taxon>Metazoa</taxon>
        <taxon>Ecdysozoa</taxon>
        <taxon>Nematoda</taxon>
        <taxon>Enoplea</taxon>
        <taxon>Dorylaimia</taxon>
        <taxon>Mermithida</taxon>
        <taxon>Mermithoidea</taxon>
        <taxon>Mermithidae</taxon>
        <taxon>Romanomermis</taxon>
    </lineage>
</organism>
<keyword evidence="2" id="KW-1185">Reference proteome</keyword>
<dbReference type="Proteomes" id="UP000887565">
    <property type="component" value="Unplaced"/>
</dbReference>
<protein>
    <submittedName>
        <fullName evidence="3">Bromo domain-containing protein</fullName>
    </submittedName>
</protein>
<dbReference type="Pfam" id="PF00402">
    <property type="entry name" value="Calponin"/>
    <property type="match status" value="1"/>
</dbReference>
<feature type="region of interest" description="Disordered" evidence="1">
    <location>
        <begin position="1"/>
        <end position="43"/>
    </location>
</feature>
<evidence type="ECO:0000313" key="3">
    <source>
        <dbReference type="WBParaSite" id="nRc.2.0.1.t39949-RA"/>
    </source>
</evidence>
<evidence type="ECO:0000313" key="2">
    <source>
        <dbReference type="Proteomes" id="UP000887565"/>
    </source>
</evidence>
<dbReference type="PROSITE" id="PS51122">
    <property type="entry name" value="CALPONIN_2"/>
    <property type="match status" value="1"/>
</dbReference>
<dbReference type="InterPro" id="IPR000557">
    <property type="entry name" value="Calponin_repeat"/>
</dbReference>
<accession>A0A915KNC3</accession>